<reference evidence="2 3" key="2">
    <citation type="submission" date="2024-07" db="EMBL/GenBank/DDBJ databases">
        <authorList>
            <person name="Akdeniz Z."/>
        </authorList>
    </citation>
    <scope>NUCLEOTIDE SEQUENCE [LARGE SCALE GENOMIC DNA]</scope>
</reference>
<dbReference type="AlphaFoldDB" id="A0AA86QH22"/>
<proteinExistence type="predicted"/>
<organism evidence="1">
    <name type="scientific">Hexamita inflata</name>
    <dbReference type="NCBI Taxonomy" id="28002"/>
    <lineage>
        <taxon>Eukaryota</taxon>
        <taxon>Metamonada</taxon>
        <taxon>Diplomonadida</taxon>
        <taxon>Hexamitidae</taxon>
        <taxon>Hexamitinae</taxon>
        <taxon>Hexamita</taxon>
    </lineage>
</organism>
<name>A0AA86QH22_9EUKA</name>
<protein>
    <submittedName>
        <fullName evidence="1">Uncharacterized protein</fullName>
    </submittedName>
</protein>
<keyword evidence="3" id="KW-1185">Reference proteome</keyword>
<comment type="caution">
    <text evidence="1">The sequence shown here is derived from an EMBL/GenBank/DDBJ whole genome shotgun (WGS) entry which is preliminary data.</text>
</comment>
<accession>A0AA86QH22</accession>
<dbReference type="EMBL" id="CAXDID020000796">
    <property type="protein sequence ID" value="CAL6114400.1"/>
    <property type="molecule type" value="Genomic_DNA"/>
</dbReference>
<evidence type="ECO:0000313" key="3">
    <source>
        <dbReference type="Proteomes" id="UP001642409"/>
    </source>
</evidence>
<reference evidence="1" key="1">
    <citation type="submission" date="2023-06" db="EMBL/GenBank/DDBJ databases">
        <authorList>
            <person name="Kurt Z."/>
        </authorList>
    </citation>
    <scope>NUCLEOTIDE SEQUENCE</scope>
</reference>
<evidence type="ECO:0000313" key="1">
    <source>
        <dbReference type="EMBL" id="CAI9952984.1"/>
    </source>
</evidence>
<gene>
    <name evidence="1" type="ORF">HINF_LOCUS40629</name>
    <name evidence="2" type="ORF">HINF_LOCUS77957</name>
</gene>
<sequence>MTDALQLLLEASKDPAEHNKIVLMAQALSQCYALTHQETQTISGLAFGKHEVFKLLMQQKDERKIIAYRLLFFLLQSAITCQDFISLFPAFVQQLVDETLIQPADYLKPSMHAQYSNISYPFGTFLEDSFDTYSPIPAVADAASSLLCLFCRQSVSIRREIFQTHTGQLIQFVKNASFNEVIQPFRLTNILQIFLQMITQQTEQPILHFFINSVKLISIIEMLCKTVFYNNSLIMSNIDNFAQTKSQLVEEYCQIYNLEGQICFRSRDLYILKTIVIVLLIKLRDPEAEVEK</sequence>
<dbReference type="EMBL" id="CATOUU010000835">
    <property type="protein sequence ID" value="CAI9952984.1"/>
    <property type="molecule type" value="Genomic_DNA"/>
</dbReference>
<evidence type="ECO:0000313" key="2">
    <source>
        <dbReference type="EMBL" id="CAL6114400.1"/>
    </source>
</evidence>
<dbReference type="Proteomes" id="UP001642409">
    <property type="component" value="Unassembled WGS sequence"/>
</dbReference>